<keyword evidence="4" id="KW-0479">Metal-binding</keyword>
<dbReference type="Pfam" id="PF12756">
    <property type="entry name" value="zf-C2H2_2"/>
    <property type="match status" value="1"/>
</dbReference>
<comment type="caution">
    <text evidence="10">The sequence shown here is derived from an EMBL/GenBank/DDBJ whole genome shotgun (WGS) entry which is preliminary data.</text>
</comment>
<dbReference type="SUPFAM" id="SSF57667">
    <property type="entry name" value="beta-beta-alpha zinc fingers"/>
    <property type="match status" value="2"/>
</dbReference>
<dbReference type="InterPro" id="IPR013087">
    <property type="entry name" value="Znf_C2H2_type"/>
</dbReference>
<evidence type="ECO:0000313" key="11">
    <source>
        <dbReference type="Proteomes" id="UP001159363"/>
    </source>
</evidence>
<dbReference type="InterPro" id="IPR003604">
    <property type="entry name" value="Matrin/U1-like-C_Znf_C2H2"/>
</dbReference>
<evidence type="ECO:0000256" key="4">
    <source>
        <dbReference type="ARBA" id="ARBA00022723"/>
    </source>
</evidence>
<feature type="domain" description="C2H2-type" evidence="9">
    <location>
        <begin position="15"/>
        <end position="37"/>
    </location>
</feature>
<evidence type="ECO:0000256" key="1">
    <source>
        <dbReference type="ARBA" id="ARBA00004496"/>
    </source>
</evidence>
<accession>A0ABQ9GB30</accession>
<evidence type="ECO:0000256" key="5">
    <source>
        <dbReference type="ARBA" id="ARBA00022737"/>
    </source>
</evidence>
<dbReference type="Proteomes" id="UP001159363">
    <property type="component" value="Chromosome 12"/>
</dbReference>
<evidence type="ECO:0000313" key="10">
    <source>
        <dbReference type="EMBL" id="KAJ8869478.1"/>
    </source>
</evidence>
<dbReference type="PROSITE" id="PS00028">
    <property type="entry name" value="ZINC_FINGER_C2H2_1"/>
    <property type="match status" value="2"/>
</dbReference>
<proteinExistence type="inferred from homology"/>
<dbReference type="InterPro" id="IPR041661">
    <property type="entry name" value="ZN622/Rei1/Reh1_Znf-C2H2"/>
</dbReference>
<dbReference type="EMBL" id="JARBHB010000013">
    <property type="protein sequence ID" value="KAJ8869478.1"/>
    <property type="molecule type" value="Genomic_DNA"/>
</dbReference>
<evidence type="ECO:0000259" key="9">
    <source>
        <dbReference type="PROSITE" id="PS00028"/>
    </source>
</evidence>
<sequence>MSTVNSVPVMTSYTCITCRVAFRDAEFQRQHYKDDWHRYNLKRKVAQLPPVPVEEFQRRVLLQREQDKLNNSQVTVHCKTCRKLFSSQNAYDNHLNSKRHGEGLLALGLDEDVPSISGQFDSAVDSPESSNVSVVDHVDTDDSDFEEVDSDEWEEDYAENPIPNNNCLFCSHHSRNMSNNLRHMTIEHSFFIPDVEFVIDLKGLLTYLGEKVSQGLMCLWCNNKGRSFHSADAAKQHMIDKGHCKMLHEGEALIEYADFYDYSSSYPQEDQKGSADEEVSVPVLEESDFQLVLPSGATVGHRSLMRYYRLILEKTHQPAASSAKIPTYKYLLPRWESNVGCLGGKTVV</sequence>
<keyword evidence="11" id="KW-1185">Reference proteome</keyword>
<gene>
    <name evidence="10" type="ORF">PR048_028469</name>
</gene>
<evidence type="ECO:0000256" key="8">
    <source>
        <dbReference type="ARBA" id="ARBA00034126"/>
    </source>
</evidence>
<organism evidence="10 11">
    <name type="scientific">Dryococelus australis</name>
    <dbReference type="NCBI Taxonomy" id="614101"/>
    <lineage>
        <taxon>Eukaryota</taxon>
        <taxon>Metazoa</taxon>
        <taxon>Ecdysozoa</taxon>
        <taxon>Arthropoda</taxon>
        <taxon>Hexapoda</taxon>
        <taxon>Insecta</taxon>
        <taxon>Pterygota</taxon>
        <taxon>Neoptera</taxon>
        <taxon>Polyneoptera</taxon>
        <taxon>Phasmatodea</taxon>
        <taxon>Verophasmatodea</taxon>
        <taxon>Anareolatae</taxon>
        <taxon>Phasmatidae</taxon>
        <taxon>Eurycanthinae</taxon>
        <taxon>Dryococelus</taxon>
    </lineage>
</organism>
<feature type="domain" description="C2H2-type" evidence="9">
    <location>
        <begin position="78"/>
        <end position="100"/>
    </location>
</feature>
<evidence type="ECO:0000256" key="7">
    <source>
        <dbReference type="ARBA" id="ARBA00022833"/>
    </source>
</evidence>
<dbReference type="InterPro" id="IPR022755">
    <property type="entry name" value="Znf_C2H2_jaz"/>
</dbReference>
<evidence type="ECO:0000256" key="6">
    <source>
        <dbReference type="ARBA" id="ARBA00022771"/>
    </source>
</evidence>
<keyword evidence="2" id="KW-0963">Cytoplasm</keyword>
<evidence type="ECO:0000256" key="2">
    <source>
        <dbReference type="ARBA" id="ARBA00022490"/>
    </source>
</evidence>
<dbReference type="InterPro" id="IPR040025">
    <property type="entry name" value="Znf622/Rei1/Reh1"/>
</dbReference>
<comment type="subcellular location">
    <subcellularLocation>
        <location evidence="1">Cytoplasm</location>
    </subcellularLocation>
</comment>
<dbReference type="PANTHER" id="PTHR13182:SF8">
    <property type="entry name" value="CYTOPLASMIC 60S SUBUNIT BIOGENESIS FACTOR ZNF622"/>
    <property type="match status" value="1"/>
</dbReference>
<keyword evidence="7" id="KW-0862">Zinc</keyword>
<dbReference type="SMART" id="SM00451">
    <property type="entry name" value="ZnF_U1"/>
    <property type="match status" value="2"/>
</dbReference>
<protein>
    <recommendedName>
        <fullName evidence="9">C2H2-type domain-containing protein</fullName>
    </recommendedName>
</protein>
<keyword evidence="3" id="KW-0690">Ribosome biogenesis</keyword>
<keyword evidence="5" id="KW-0677">Repeat</keyword>
<reference evidence="10 11" key="1">
    <citation type="submission" date="2023-02" db="EMBL/GenBank/DDBJ databases">
        <title>LHISI_Scaffold_Assembly.</title>
        <authorList>
            <person name="Stuart O.P."/>
            <person name="Cleave R."/>
            <person name="Magrath M.J.L."/>
            <person name="Mikheyev A.S."/>
        </authorList>
    </citation>
    <scope>NUCLEOTIDE SEQUENCE [LARGE SCALE GENOMIC DNA]</scope>
    <source>
        <strain evidence="10">Daus_M_001</strain>
        <tissue evidence="10">Leg muscle</tissue>
    </source>
</reference>
<dbReference type="Pfam" id="PF12171">
    <property type="entry name" value="zf-C2H2_jaz"/>
    <property type="match status" value="1"/>
</dbReference>
<dbReference type="InterPro" id="IPR036236">
    <property type="entry name" value="Znf_C2H2_sf"/>
</dbReference>
<evidence type="ECO:0000256" key="3">
    <source>
        <dbReference type="ARBA" id="ARBA00022517"/>
    </source>
</evidence>
<comment type="similarity">
    <text evidence="8">Belongs to the REI1 family.</text>
</comment>
<keyword evidence="6" id="KW-0863">Zinc-finger</keyword>
<name>A0ABQ9GB30_9NEOP</name>
<dbReference type="Gene3D" id="3.30.160.60">
    <property type="entry name" value="Classic Zinc Finger"/>
    <property type="match status" value="1"/>
</dbReference>
<dbReference type="SMART" id="SM00355">
    <property type="entry name" value="ZnF_C2H2"/>
    <property type="match status" value="4"/>
</dbReference>
<dbReference type="PANTHER" id="PTHR13182">
    <property type="entry name" value="ZINC FINGER PROTEIN 622"/>
    <property type="match status" value="1"/>
</dbReference>